<dbReference type="HOGENOM" id="CLU_859876_0_0_10"/>
<organism evidence="1 2">
    <name type="scientific">Haliscomenobacter hydrossis (strain ATCC 27775 / DSM 1100 / LMG 10767 / O)</name>
    <dbReference type="NCBI Taxonomy" id="760192"/>
    <lineage>
        <taxon>Bacteria</taxon>
        <taxon>Pseudomonadati</taxon>
        <taxon>Bacteroidota</taxon>
        <taxon>Saprospiria</taxon>
        <taxon>Saprospirales</taxon>
        <taxon>Haliscomenobacteraceae</taxon>
        <taxon>Haliscomenobacter</taxon>
    </lineage>
</organism>
<reference evidence="1 2" key="1">
    <citation type="journal article" date="2011" name="Stand. Genomic Sci.">
        <title>Complete genome sequence of Haliscomenobacter hydrossis type strain (O).</title>
        <authorList>
            <consortium name="US DOE Joint Genome Institute (JGI-PGF)"/>
            <person name="Daligault H."/>
            <person name="Lapidus A."/>
            <person name="Zeytun A."/>
            <person name="Nolan M."/>
            <person name="Lucas S."/>
            <person name="Del Rio T.G."/>
            <person name="Tice H."/>
            <person name="Cheng J.F."/>
            <person name="Tapia R."/>
            <person name="Han C."/>
            <person name="Goodwin L."/>
            <person name="Pitluck S."/>
            <person name="Liolios K."/>
            <person name="Pagani I."/>
            <person name="Ivanova N."/>
            <person name="Huntemann M."/>
            <person name="Mavromatis K."/>
            <person name="Mikhailova N."/>
            <person name="Pati A."/>
            <person name="Chen A."/>
            <person name="Palaniappan K."/>
            <person name="Land M."/>
            <person name="Hauser L."/>
            <person name="Brambilla E.M."/>
            <person name="Rohde M."/>
            <person name="Verbarg S."/>
            <person name="Goker M."/>
            <person name="Bristow J."/>
            <person name="Eisen J.A."/>
            <person name="Markowitz V."/>
            <person name="Hugenholtz P."/>
            <person name="Kyrpides N.C."/>
            <person name="Klenk H.P."/>
            <person name="Woyke T."/>
        </authorList>
    </citation>
    <scope>NUCLEOTIDE SEQUENCE [LARGE SCALE GENOMIC DNA]</scope>
    <source>
        <strain evidence="2">ATCC 27775 / DSM 1100 / LMG 10767 / O</strain>
    </source>
</reference>
<keyword evidence="2" id="KW-1185">Reference proteome</keyword>
<dbReference type="Proteomes" id="UP000008461">
    <property type="component" value="Chromosome"/>
</dbReference>
<dbReference type="KEGG" id="hhy:Halhy_1038"/>
<dbReference type="eggNOG" id="COG2885">
    <property type="taxonomic scope" value="Bacteria"/>
</dbReference>
<dbReference type="OrthoDB" id="1114455at2"/>
<sequence length="325" mass="36262">MQTLKLFTHLCLLFFPGFIFAQQLPILSFYNNHWSVINPAGVSSNYIVQDMGFSIHGTVQQQWLKIPEAPKTQVLSFECINDDPYPIAFGGHLINDKTGAFGQTGLYGNLAYRLRLDETKNNILAGGLSFGGVQYRADFAEILDGSNQLNGLSTDDLDKLSNSNQTFFDVGLGLMLFLEAEKDKRYYYFGVSSPQTFNLNTTYRTLKGDFAIERTRHFYAMAGAYFIKNKNSRSSSDLSFLEISLLGGYVPDSPFGIDANVRYQYKGIWGGIGGGLSKILHLEVGTQLGSSSPFRLGIAYNQFLTKLNTNFGQTLEASFSYAWQK</sequence>
<protein>
    <submittedName>
        <fullName evidence="1">Membrane protein</fullName>
    </submittedName>
</protein>
<accession>F4KQB1</accession>
<dbReference type="EMBL" id="CP002691">
    <property type="protein sequence ID" value="AEE48937.1"/>
    <property type="molecule type" value="Genomic_DNA"/>
</dbReference>
<dbReference type="AlphaFoldDB" id="F4KQB1"/>
<dbReference type="Pfam" id="PF11751">
    <property type="entry name" value="PorP_SprF"/>
    <property type="match status" value="1"/>
</dbReference>
<evidence type="ECO:0000313" key="1">
    <source>
        <dbReference type="EMBL" id="AEE48937.1"/>
    </source>
</evidence>
<dbReference type="InterPro" id="IPR019861">
    <property type="entry name" value="PorP/SprF_Bacteroidetes"/>
</dbReference>
<dbReference type="NCBIfam" id="TIGR03519">
    <property type="entry name" value="T9SS_PorP_fam"/>
    <property type="match status" value="1"/>
</dbReference>
<dbReference type="RefSeq" id="WP_013763492.1">
    <property type="nucleotide sequence ID" value="NC_015510.1"/>
</dbReference>
<reference key="2">
    <citation type="submission" date="2011-04" db="EMBL/GenBank/DDBJ databases">
        <title>Complete sequence of chromosome of Haliscomenobacter hydrossis DSM 1100.</title>
        <authorList>
            <consortium name="US DOE Joint Genome Institute (JGI-PGF)"/>
            <person name="Lucas S."/>
            <person name="Han J."/>
            <person name="Lapidus A."/>
            <person name="Bruce D."/>
            <person name="Goodwin L."/>
            <person name="Pitluck S."/>
            <person name="Peters L."/>
            <person name="Kyrpides N."/>
            <person name="Mavromatis K."/>
            <person name="Ivanova N."/>
            <person name="Ovchinnikova G."/>
            <person name="Pagani I."/>
            <person name="Daligault H."/>
            <person name="Detter J.C."/>
            <person name="Han C."/>
            <person name="Land M."/>
            <person name="Hauser L."/>
            <person name="Markowitz V."/>
            <person name="Cheng J.-F."/>
            <person name="Hugenholtz P."/>
            <person name="Woyke T."/>
            <person name="Wu D."/>
            <person name="Verbarg S."/>
            <person name="Frueling A."/>
            <person name="Brambilla E."/>
            <person name="Klenk H.-P."/>
            <person name="Eisen J.A."/>
        </authorList>
    </citation>
    <scope>NUCLEOTIDE SEQUENCE</scope>
    <source>
        <strain>DSM 1100</strain>
    </source>
</reference>
<name>F4KQB1_HALH1</name>
<evidence type="ECO:0000313" key="2">
    <source>
        <dbReference type="Proteomes" id="UP000008461"/>
    </source>
</evidence>
<gene>
    <name evidence="1" type="ordered locus">Halhy_1038</name>
</gene>
<proteinExistence type="predicted"/>
<dbReference type="STRING" id="760192.Halhy_1038"/>